<sequence>MSANLYLALKKLLPTQTKQVGQIVAKRAGGTLEIESAEGGRQIIAGDGNVGDYVFHQGGRVTGAAPNLSPINILVSSETETSDSK</sequence>
<comment type="caution">
    <text evidence="1">The sequence shown here is derived from an EMBL/GenBank/DDBJ whole genome shotgun (WGS) entry which is preliminary data.</text>
</comment>
<proteinExistence type="predicted"/>
<dbReference type="AlphaFoldDB" id="A0A918XL36"/>
<dbReference type="Proteomes" id="UP000644693">
    <property type="component" value="Unassembled WGS sequence"/>
</dbReference>
<reference evidence="1" key="1">
    <citation type="journal article" date="2014" name="Int. J. Syst. Evol. Microbiol.">
        <title>Complete genome sequence of Corynebacterium casei LMG S-19264T (=DSM 44701T), isolated from a smear-ripened cheese.</title>
        <authorList>
            <consortium name="US DOE Joint Genome Institute (JGI-PGF)"/>
            <person name="Walter F."/>
            <person name="Albersmeier A."/>
            <person name="Kalinowski J."/>
            <person name="Ruckert C."/>
        </authorList>
    </citation>
    <scope>NUCLEOTIDE SEQUENCE</scope>
    <source>
        <strain evidence="1">KCTC 23430</strain>
    </source>
</reference>
<reference evidence="1" key="2">
    <citation type="submission" date="2020-09" db="EMBL/GenBank/DDBJ databases">
        <authorList>
            <person name="Sun Q."/>
            <person name="Kim S."/>
        </authorList>
    </citation>
    <scope>NUCLEOTIDE SEQUENCE</scope>
    <source>
        <strain evidence="1">KCTC 23430</strain>
    </source>
</reference>
<dbReference type="EMBL" id="BMYM01000002">
    <property type="protein sequence ID" value="GHD37022.1"/>
    <property type="molecule type" value="Genomic_DNA"/>
</dbReference>
<accession>A0A918XL36</accession>
<organism evidence="1 2">
    <name type="scientific">Parahalioglobus pacificus</name>
    <dbReference type="NCBI Taxonomy" id="930806"/>
    <lineage>
        <taxon>Bacteria</taxon>
        <taxon>Pseudomonadati</taxon>
        <taxon>Pseudomonadota</taxon>
        <taxon>Gammaproteobacteria</taxon>
        <taxon>Cellvibrionales</taxon>
        <taxon>Halieaceae</taxon>
        <taxon>Parahalioglobus</taxon>
    </lineage>
</organism>
<keyword evidence="2" id="KW-1185">Reference proteome</keyword>
<protein>
    <submittedName>
        <fullName evidence="1">Uncharacterized protein</fullName>
    </submittedName>
</protein>
<gene>
    <name evidence="1" type="ORF">GCM10007053_26120</name>
</gene>
<dbReference type="RefSeq" id="WP_189478217.1">
    <property type="nucleotide sequence ID" value="NZ_BMYM01000002.1"/>
</dbReference>
<evidence type="ECO:0000313" key="2">
    <source>
        <dbReference type="Proteomes" id="UP000644693"/>
    </source>
</evidence>
<name>A0A918XL36_9GAMM</name>
<evidence type="ECO:0000313" key="1">
    <source>
        <dbReference type="EMBL" id="GHD37022.1"/>
    </source>
</evidence>